<dbReference type="AlphaFoldDB" id="A0AAD5TPY8"/>
<comment type="caution">
    <text evidence="2">The sequence shown here is derived from an EMBL/GenBank/DDBJ whole genome shotgun (WGS) entry which is preliminary data.</text>
</comment>
<evidence type="ECO:0000259" key="1">
    <source>
        <dbReference type="Pfam" id="PF00326"/>
    </source>
</evidence>
<dbReference type="Pfam" id="PF00326">
    <property type="entry name" value="Peptidase_S9"/>
    <property type="match status" value="1"/>
</dbReference>
<keyword evidence="3" id="KW-1185">Reference proteome</keyword>
<dbReference type="GO" id="GO:0006508">
    <property type="term" value="P:proteolysis"/>
    <property type="evidence" value="ECO:0007669"/>
    <property type="project" value="InterPro"/>
</dbReference>
<proteinExistence type="predicted"/>
<gene>
    <name evidence="2" type="ORF">HDU87_008100</name>
</gene>
<name>A0AAD5TPY8_9FUNG</name>
<evidence type="ECO:0000313" key="2">
    <source>
        <dbReference type="EMBL" id="KAJ3182761.1"/>
    </source>
</evidence>
<dbReference type="InterPro" id="IPR001375">
    <property type="entry name" value="Peptidase_S9_cat"/>
</dbReference>
<dbReference type="PANTHER" id="PTHR47381:SF3">
    <property type="entry name" value="ALPHA_BETA-HYDROLASES SUPERFAMILY PROTEIN"/>
    <property type="match status" value="1"/>
</dbReference>
<dbReference type="PANTHER" id="PTHR47381">
    <property type="entry name" value="ALPHA/BETA-HYDROLASES SUPERFAMILY PROTEIN"/>
    <property type="match status" value="1"/>
</dbReference>
<protein>
    <recommendedName>
        <fullName evidence="1">Peptidase S9 prolyl oligopeptidase catalytic domain-containing protein</fullName>
    </recommendedName>
</protein>
<sequence>MTATPSAPAHSTTQLVLGGLEVFIFGAVPPPRTGASTSAIFFLHGRQSSAQESLAICQDLHAQLTTLLAPNPAPLVITFDQRNHGTRLVDAARNSAWKDGNATHAMDMYALQWGTAVDVSTLIDTLPMALAVDISAWGVCGISLGGHSTLLALANEPRLECGVAIIGCGDYLALMTNRAARMTKKAKTPEEAVLLPPASEVAVNRQLLALLKLRDPVNRPEAFGGKAVLLLNGGADKLVPAACNQGFIARVRDLKTPAKAFEEIVEEGVGHTTTDTMKANTAEWFAKYFGHKA</sequence>
<dbReference type="SUPFAM" id="SSF53474">
    <property type="entry name" value="alpha/beta-Hydrolases"/>
    <property type="match status" value="1"/>
</dbReference>
<organism evidence="2 3">
    <name type="scientific">Geranomyces variabilis</name>
    <dbReference type="NCBI Taxonomy" id="109894"/>
    <lineage>
        <taxon>Eukaryota</taxon>
        <taxon>Fungi</taxon>
        <taxon>Fungi incertae sedis</taxon>
        <taxon>Chytridiomycota</taxon>
        <taxon>Chytridiomycota incertae sedis</taxon>
        <taxon>Chytridiomycetes</taxon>
        <taxon>Spizellomycetales</taxon>
        <taxon>Powellomycetaceae</taxon>
        <taxon>Geranomyces</taxon>
    </lineage>
</organism>
<dbReference type="EMBL" id="JADGJQ010000008">
    <property type="protein sequence ID" value="KAJ3182761.1"/>
    <property type="molecule type" value="Genomic_DNA"/>
</dbReference>
<reference evidence="2" key="1">
    <citation type="submission" date="2020-05" db="EMBL/GenBank/DDBJ databases">
        <title>Phylogenomic resolution of chytrid fungi.</title>
        <authorList>
            <person name="Stajich J.E."/>
            <person name="Amses K."/>
            <person name="Simmons R."/>
            <person name="Seto K."/>
            <person name="Myers J."/>
            <person name="Bonds A."/>
            <person name="Quandt C.A."/>
            <person name="Barry K."/>
            <person name="Liu P."/>
            <person name="Grigoriev I."/>
            <person name="Longcore J.E."/>
            <person name="James T.Y."/>
        </authorList>
    </citation>
    <scope>NUCLEOTIDE SEQUENCE</scope>
    <source>
        <strain evidence="2">JEL0379</strain>
    </source>
</reference>
<evidence type="ECO:0000313" key="3">
    <source>
        <dbReference type="Proteomes" id="UP001212152"/>
    </source>
</evidence>
<dbReference type="InterPro" id="IPR029058">
    <property type="entry name" value="AB_hydrolase_fold"/>
</dbReference>
<dbReference type="Proteomes" id="UP001212152">
    <property type="component" value="Unassembled WGS sequence"/>
</dbReference>
<dbReference type="GO" id="GO:0008236">
    <property type="term" value="F:serine-type peptidase activity"/>
    <property type="evidence" value="ECO:0007669"/>
    <property type="project" value="InterPro"/>
</dbReference>
<feature type="domain" description="Peptidase S9 prolyl oligopeptidase catalytic" evidence="1">
    <location>
        <begin position="118"/>
        <end position="290"/>
    </location>
</feature>
<dbReference type="Gene3D" id="3.40.50.1820">
    <property type="entry name" value="alpha/beta hydrolase"/>
    <property type="match status" value="1"/>
</dbReference>
<accession>A0AAD5TPY8</accession>